<dbReference type="Gene3D" id="3.30.70.240">
    <property type="match status" value="1"/>
</dbReference>
<comment type="similarity">
    <text evidence="2 9">Belongs to the CRISPR-associated endoribonuclease Cas2 protein family.</text>
</comment>
<comment type="cofactor">
    <cofactor evidence="1 9">
        <name>Mg(2+)</name>
        <dbReference type="ChEBI" id="CHEBI:18420"/>
    </cofactor>
</comment>
<keyword evidence="4 9" id="KW-0479">Metal-binding</keyword>
<evidence type="ECO:0000256" key="2">
    <source>
        <dbReference type="ARBA" id="ARBA00009959"/>
    </source>
</evidence>
<dbReference type="HAMAP" id="MF_01471">
    <property type="entry name" value="Cas2"/>
    <property type="match status" value="1"/>
</dbReference>
<dbReference type="GO" id="GO:0004521">
    <property type="term" value="F:RNA endonuclease activity"/>
    <property type="evidence" value="ECO:0007669"/>
    <property type="project" value="InterPro"/>
</dbReference>
<evidence type="ECO:0000313" key="10">
    <source>
        <dbReference type="EMBL" id="SMH28869.1"/>
    </source>
</evidence>
<feature type="binding site" evidence="9">
    <location>
        <position position="8"/>
    </location>
    <ligand>
        <name>Mg(2+)</name>
        <dbReference type="ChEBI" id="CHEBI:18420"/>
        <note>catalytic</note>
    </ligand>
</feature>
<dbReference type="STRING" id="1073423.SAMN04488700_0991"/>
<comment type="subunit">
    <text evidence="9">Homodimer, forms a heterotetramer with a Cas1 homodimer.</text>
</comment>
<name>A0A1X7MXE5_9LACT</name>
<dbReference type="InterPro" id="IPR019199">
    <property type="entry name" value="Virulence_VapD/CRISPR_Cas2"/>
</dbReference>
<evidence type="ECO:0000256" key="7">
    <source>
        <dbReference type="ARBA" id="ARBA00022842"/>
    </source>
</evidence>
<accession>A0A1X7MXE5</accession>
<evidence type="ECO:0000256" key="4">
    <source>
        <dbReference type="ARBA" id="ARBA00022723"/>
    </source>
</evidence>
<dbReference type="EMBL" id="FXBJ01000002">
    <property type="protein sequence ID" value="SMH28869.1"/>
    <property type="molecule type" value="Genomic_DNA"/>
</dbReference>
<dbReference type="OrthoDB" id="9791737at2"/>
<dbReference type="InterPro" id="IPR021127">
    <property type="entry name" value="CRISPR_associated_Cas2"/>
</dbReference>
<protein>
    <recommendedName>
        <fullName evidence="9">CRISPR-associated endoribonuclease Cas2</fullName>
        <ecNumber evidence="9">3.1.-.-</ecNumber>
    </recommendedName>
</protein>
<dbReference type="GO" id="GO:0043571">
    <property type="term" value="P:maintenance of CRISPR repeat elements"/>
    <property type="evidence" value="ECO:0007669"/>
    <property type="project" value="UniProtKB-UniRule"/>
</dbReference>
<dbReference type="GO" id="GO:0046872">
    <property type="term" value="F:metal ion binding"/>
    <property type="evidence" value="ECO:0007669"/>
    <property type="project" value="UniProtKB-UniRule"/>
</dbReference>
<evidence type="ECO:0000256" key="5">
    <source>
        <dbReference type="ARBA" id="ARBA00022759"/>
    </source>
</evidence>
<keyword evidence="5 9" id="KW-0255">Endonuclease</keyword>
<evidence type="ECO:0000256" key="6">
    <source>
        <dbReference type="ARBA" id="ARBA00022801"/>
    </source>
</evidence>
<dbReference type="Pfam" id="PF09827">
    <property type="entry name" value="CRISPR_Cas2"/>
    <property type="match status" value="1"/>
</dbReference>
<evidence type="ECO:0000313" key="11">
    <source>
        <dbReference type="Proteomes" id="UP000193435"/>
    </source>
</evidence>
<keyword evidence="6 9" id="KW-0378">Hydrolase</keyword>
<dbReference type="RefSeq" id="WP_034551891.1">
    <property type="nucleotide sequence ID" value="NZ_FOAH01000026.1"/>
</dbReference>
<dbReference type="GO" id="GO:0051607">
    <property type="term" value="P:defense response to virus"/>
    <property type="evidence" value="ECO:0007669"/>
    <property type="project" value="UniProtKB-UniRule"/>
</dbReference>
<reference evidence="10 11" key="1">
    <citation type="submission" date="2017-04" db="EMBL/GenBank/DDBJ databases">
        <authorList>
            <person name="Afonso C.L."/>
            <person name="Miller P.J."/>
            <person name="Scott M.A."/>
            <person name="Spackman E."/>
            <person name="Goraichik I."/>
            <person name="Dimitrov K.M."/>
            <person name="Suarez D.L."/>
            <person name="Swayne D.E."/>
        </authorList>
    </citation>
    <scope>NUCLEOTIDE SEQUENCE [LARGE SCALE GENOMIC DNA]</scope>
    <source>
        <strain evidence="10 11">LMG26642</strain>
    </source>
</reference>
<dbReference type="SUPFAM" id="SSF143430">
    <property type="entry name" value="TTP0101/SSO1404-like"/>
    <property type="match status" value="1"/>
</dbReference>
<keyword evidence="11" id="KW-1185">Reference proteome</keyword>
<comment type="function">
    <text evidence="9">CRISPR (clustered regularly interspaced short palindromic repeat), is an adaptive immune system that provides protection against mobile genetic elements (viruses, transposable elements and conjugative plasmids). CRISPR clusters contain sequences complementary to antecedent mobile elements and target invading nucleic acids. CRISPR clusters are transcribed and processed into CRISPR RNA (crRNA). Functions as a ssRNA-specific endoribonuclease. Involved in the integration of spacer DNA into the CRISPR cassette.</text>
</comment>
<dbReference type="Proteomes" id="UP000193435">
    <property type="component" value="Unassembled WGS sequence"/>
</dbReference>
<evidence type="ECO:0000256" key="8">
    <source>
        <dbReference type="ARBA" id="ARBA00023118"/>
    </source>
</evidence>
<dbReference type="NCBIfam" id="TIGR01573">
    <property type="entry name" value="cas2"/>
    <property type="match status" value="1"/>
</dbReference>
<dbReference type="EC" id="3.1.-.-" evidence="9"/>
<keyword evidence="8 9" id="KW-0051">Antiviral defense</keyword>
<gene>
    <name evidence="9" type="primary">cas2</name>
    <name evidence="10" type="ORF">SAMN04488700_0991</name>
</gene>
<keyword evidence="3 9" id="KW-0540">Nuclease</keyword>
<evidence type="ECO:0000256" key="1">
    <source>
        <dbReference type="ARBA" id="ARBA00001946"/>
    </source>
</evidence>
<evidence type="ECO:0000256" key="9">
    <source>
        <dbReference type="HAMAP-Rule" id="MF_01471"/>
    </source>
</evidence>
<proteinExistence type="inferred from homology"/>
<keyword evidence="7 9" id="KW-0460">Magnesium</keyword>
<dbReference type="AlphaFoldDB" id="A0A1X7MXE5"/>
<evidence type="ECO:0000256" key="3">
    <source>
        <dbReference type="ARBA" id="ARBA00022722"/>
    </source>
</evidence>
<dbReference type="GO" id="GO:0016787">
    <property type="term" value="F:hydrolase activity"/>
    <property type="evidence" value="ECO:0007669"/>
    <property type="project" value="UniProtKB-KW"/>
</dbReference>
<sequence>MRVLVMFDLPVVTKRERRTATKFRKYLLNEGYVMLQYSIYYRICNGYDMAKKFSYQIENHVPEKGSVRMLTLTEKQFSEMRLLVGDPLPNEEKVKSDNLTVF</sequence>
<organism evidence="10 11">
    <name type="scientific">Carnobacterium iners</name>
    <dbReference type="NCBI Taxonomy" id="1073423"/>
    <lineage>
        <taxon>Bacteria</taxon>
        <taxon>Bacillati</taxon>
        <taxon>Bacillota</taxon>
        <taxon>Bacilli</taxon>
        <taxon>Lactobacillales</taxon>
        <taxon>Carnobacteriaceae</taxon>
        <taxon>Carnobacterium</taxon>
    </lineage>
</organism>
<dbReference type="CDD" id="cd09638">
    <property type="entry name" value="Cas2_I_II_III"/>
    <property type="match status" value="1"/>
</dbReference>